<dbReference type="PANTHER" id="PTHR32282:SF24">
    <property type="entry name" value="GLYCOSYL TRANSFERASE FAMILY 51 DOMAIN-CONTAINING PROTEIN"/>
    <property type="match status" value="1"/>
</dbReference>
<dbReference type="RefSeq" id="WP_205312743.1">
    <property type="nucleotide sequence ID" value="NZ_JAERPS020000005.1"/>
</dbReference>
<dbReference type="InterPro" id="IPR001460">
    <property type="entry name" value="PCN-bd_Tpept"/>
</dbReference>
<proteinExistence type="inferred from homology"/>
<keyword evidence="12" id="KW-0812">Transmembrane</keyword>
<sequence>MSAPQGHQPRTEPTLNAKPLLQRMTFDNVRETPYVKPPQPPVSYVRVLLLLTAILLALFIYQESRNHFYQSTFWHWYASKLRYNLQDGAATQIYYPPAGPFDQRFGYHQLPLWLENLQQVGFRIVEQQQFSDELMRYSDYGFYPPYQEKPHAGLTINSCTAETLYQAKSPAMQFDHFSQIAPFIVQSLLFVEDRSLLTPEHNRANPVLNIPRLGAAVLSQLQRAAGIPAAAAGGSTLATQLEKYRHSPQGLTSDIADKFRQLVSASVRVYQSGTDTSEARQRIVLDYLNTVPLAATPGFGEVNGIAEGLYAWFGAAPEHVNQLLLQSGPYSEQQGAALKQVIALIIAQRRPSYYLIQGRADLEQLSNRYIALMQQQAVIPAALATKAIQQSLAFNGKAAANTPPGADFKANTMVRNRLSQLLGQNLYQLDRLDLQSQTTLHSKLQRDISQHLHQLSRYEPAQQAGLFADRLLLAGQQDKMRYSFTLYQSTDNGNKVRVQTDNTDQPFDMNDASKLELGSTAKLRVLVSYLQIIAELHRLYAEEPSETLQFLDIAPQDNLTSWVVNYLTAHPGITLDNILQAALERRYSANPKESFYTGGGLHTFNNFRQEEDKLNPTIAEALQQSINLPFVRLLQDMVNYSIYHGENSSYQLLADDDNPRRDQYLRRFADREGGTFLRRFWKKYQGVNAEQRLQLYIASSRQTPERLAVAYLYIAPRSTPEQFITLMQQQFSSNEQTTKSWLALFDKYQADVFSLPDRAYLSRSHPLELWLLKYLHQHPEANLQQAIADSSEQRQEVYQWLFKTRFRSARDNRIHNMLEIEAFWDLHQRWQRLGYPFDYLVPSLATALGSSGDRPAALAELIGIIINNGKRLPTIRIDNMTFASNTPYHTRLDRPLFQTQQVLDPEVAAAAKTALEQVVTAGTGRRLQSAYADAQLAIGGKTGTGDNRLVQLNAKGQHVSSKALNRTATFAFYLGYQHFGVLTAYVPDAAAEQFSFTSALPLQVMNSMAPILTPYLQSQHWCH</sequence>
<comment type="catalytic activity">
    <reaction evidence="11">
        <text>[GlcNAc-(1-&gt;4)-Mur2Ac(oyl-L-Ala-gamma-D-Glu-L-Lys-D-Ala-D-Ala)](n)-di-trans,octa-cis-undecaprenyl diphosphate + beta-D-GlcNAc-(1-&gt;4)-Mur2Ac(oyl-L-Ala-gamma-D-Glu-L-Lys-D-Ala-D-Ala)-di-trans,octa-cis-undecaprenyl diphosphate = [GlcNAc-(1-&gt;4)-Mur2Ac(oyl-L-Ala-gamma-D-Glu-L-Lys-D-Ala-D-Ala)](n+1)-di-trans,octa-cis-undecaprenyl diphosphate + di-trans,octa-cis-undecaprenyl diphosphate + H(+)</text>
        <dbReference type="Rhea" id="RHEA:23708"/>
        <dbReference type="Rhea" id="RHEA-COMP:9602"/>
        <dbReference type="Rhea" id="RHEA-COMP:9603"/>
        <dbReference type="ChEBI" id="CHEBI:15378"/>
        <dbReference type="ChEBI" id="CHEBI:58405"/>
        <dbReference type="ChEBI" id="CHEBI:60033"/>
        <dbReference type="ChEBI" id="CHEBI:78435"/>
        <dbReference type="EC" id="2.4.99.28"/>
    </reaction>
</comment>
<evidence type="ECO:0000256" key="7">
    <source>
        <dbReference type="ARBA" id="ARBA00022679"/>
    </source>
</evidence>
<comment type="similarity">
    <text evidence="3">In the N-terminal section; belongs to the glycosyltransferase 51 family.</text>
</comment>
<evidence type="ECO:0000256" key="2">
    <source>
        <dbReference type="ARBA" id="ARBA00007090"/>
    </source>
</evidence>
<feature type="transmembrane region" description="Helical" evidence="12">
    <location>
        <begin position="43"/>
        <end position="61"/>
    </location>
</feature>
<dbReference type="PANTHER" id="PTHR32282">
    <property type="entry name" value="BINDING PROTEIN TRANSPEPTIDASE, PUTATIVE-RELATED"/>
    <property type="match status" value="1"/>
</dbReference>
<dbReference type="EMBL" id="JAERPS020000005">
    <property type="protein sequence ID" value="MBZ9612664.1"/>
    <property type="molecule type" value="Genomic_DNA"/>
</dbReference>
<keyword evidence="12" id="KW-0472">Membrane</keyword>
<evidence type="ECO:0000256" key="3">
    <source>
        <dbReference type="ARBA" id="ARBA00007739"/>
    </source>
</evidence>
<comment type="caution">
    <text evidence="15">The sequence shown here is derived from an EMBL/GenBank/DDBJ whole genome shotgun (WGS) entry which is preliminary data.</text>
</comment>
<evidence type="ECO:0000256" key="10">
    <source>
        <dbReference type="ARBA" id="ARBA00044770"/>
    </source>
</evidence>
<evidence type="ECO:0000256" key="5">
    <source>
        <dbReference type="ARBA" id="ARBA00022670"/>
    </source>
</evidence>
<dbReference type="InterPro" id="IPR023346">
    <property type="entry name" value="Lysozyme-like_dom_sf"/>
</dbReference>
<dbReference type="InterPro" id="IPR036950">
    <property type="entry name" value="PBP_transglycosylase"/>
</dbReference>
<keyword evidence="6" id="KW-0328">Glycosyltransferase</keyword>
<keyword evidence="12" id="KW-1133">Transmembrane helix</keyword>
<reference evidence="15 16" key="2">
    <citation type="submission" date="2021-08" db="EMBL/GenBank/DDBJ databases">
        <title>Rheinheimera aquimaris sp. nov., isolated from seawater of the East Sea in Korea.</title>
        <authorList>
            <person name="Kim K.H."/>
            <person name="Wenting R."/>
            <person name="Kim K.R."/>
            <person name="Jeon C.O."/>
        </authorList>
    </citation>
    <scope>NUCLEOTIDE SEQUENCE [LARGE SCALE GENOMIC DNA]</scope>
    <source>
        <strain evidence="15 16">MA-13</strain>
    </source>
</reference>
<dbReference type="InterPro" id="IPR012338">
    <property type="entry name" value="Beta-lactam/transpept-like"/>
</dbReference>
<accession>A0ABS7XAT4</accession>
<name>A0ABS7XAT4_9GAMM</name>
<reference evidence="15 16" key="1">
    <citation type="submission" date="2020-12" db="EMBL/GenBank/DDBJ databases">
        <authorList>
            <person name="Ruan W."/>
            <person name="Khan S.A."/>
            <person name="Jeon C.O."/>
        </authorList>
    </citation>
    <scope>NUCLEOTIDE SEQUENCE [LARGE SCALE GENOMIC DNA]</scope>
    <source>
        <strain evidence="15 16">MA-13</strain>
    </source>
</reference>
<dbReference type="EC" id="2.4.99.28" evidence="10"/>
<comment type="pathway">
    <text evidence="1">Cell wall biogenesis; peptidoglycan biosynthesis.</text>
</comment>
<evidence type="ECO:0000256" key="6">
    <source>
        <dbReference type="ARBA" id="ARBA00022676"/>
    </source>
</evidence>
<evidence type="ECO:0000256" key="11">
    <source>
        <dbReference type="ARBA" id="ARBA00049902"/>
    </source>
</evidence>
<dbReference type="SUPFAM" id="SSF53955">
    <property type="entry name" value="Lysozyme-like"/>
    <property type="match status" value="1"/>
</dbReference>
<dbReference type="Gene3D" id="3.40.710.10">
    <property type="entry name" value="DD-peptidase/beta-lactamase superfamily"/>
    <property type="match status" value="1"/>
</dbReference>
<keyword evidence="5" id="KW-0645">Protease</keyword>
<evidence type="ECO:0000256" key="12">
    <source>
        <dbReference type="SAM" id="Phobius"/>
    </source>
</evidence>
<dbReference type="Gene3D" id="1.10.3810.10">
    <property type="entry name" value="Biosynthetic peptidoglycan transglycosylase-like"/>
    <property type="match status" value="1"/>
</dbReference>
<dbReference type="SUPFAM" id="SSF56601">
    <property type="entry name" value="beta-lactamase/transpeptidase-like"/>
    <property type="match status" value="3"/>
</dbReference>
<dbReference type="Pfam" id="PF00912">
    <property type="entry name" value="Transgly"/>
    <property type="match status" value="1"/>
</dbReference>
<evidence type="ECO:0000256" key="4">
    <source>
        <dbReference type="ARBA" id="ARBA00022645"/>
    </source>
</evidence>
<evidence type="ECO:0000256" key="8">
    <source>
        <dbReference type="ARBA" id="ARBA00022801"/>
    </source>
</evidence>
<feature type="domain" description="Glycosyl transferase family 51" evidence="14">
    <location>
        <begin position="173"/>
        <end position="363"/>
    </location>
</feature>
<organism evidence="15 16">
    <name type="scientific">Rheinheimera maricola</name>
    <dbReference type="NCBI Taxonomy" id="2793282"/>
    <lineage>
        <taxon>Bacteria</taxon>
        <taxon>Pseudomonadati</taxon>
        <taxon>Pseudomonadota</taxon>
        <taxon>Gammaproteobacteria</taxon>
        <taxon>Chromatiales</taxon>
        <taxon>Chromatiaceae</taxon>
        <taxon>Rheinheimera</taxon>
    </lineage>
</organism>
<evidence type="ECO:0000313" key="15">
    <source>
        <dbReference type="EMBL" id="MBZ9612664.1"/>
    </source>
</evidence>
<evidence type="ECO:0000259" key="14">
    <source>
        <dbReference type="Pfam" id="PF00912"/>
    </source>
</evidence>
<protein>
    <recommendedName>
        <fullName evidence="10">peptidoglycan glycosyltransferase</fullName>
        <ecNumber evidence="10">2.4.99.28</ecNumber>
    </recommendedName>
</protein>
<dbReference type="Pfam" id="PF00905">
    <property type="entry name" value="Transpeptidase"/>
    <property type="match status" value="1"/>
</dbReference>
<comment type="similarity">
    <text evidence="2">In the C-terminal section; belongs to the transpeptidase family.</text>
</comment>
<dbReference type="InterPro" id="IPR050396">
    <property type="entry name" value="Glycosyltr_51/Transpeptidase"/>
</dbReference>
<evidence type="ECO:0000256" key="1">
    <source>
        <dbReference type="ARBA" id="ARBA00004752"/>
    </source>
</evidence>
<keyword evidence="9" id="KW-0511">Multifunctional enzyme</keyword>
<evidence type="ECO:0000256" key="9">
    <source>
        <dbReference type="ARBA" id="ARBA00023268"/>
    </source>
</evidence>
<keyword evidence="16" id="KW-1185">Reference proteome</keyword>
<evidence type="ECO:0000313" key="16">
    <source>
        <dbReference type="Proteomes" id="UP000663814"/>
    </source>
</evidence>
<keyword evidence="8" id="KW-0378">Hydrolase</keyword>
<keyword evidence="4" id="KW-0121">Carboxypeptidase</keyword>
<gene>
    <name evidence="15" type="ORF">I4W93_013765</name>
</gene>
<dbReference type="InterPro" id="IPR001264">
    <property type="entry name" value="Glyco_trans_51"/>
</dbReference>
<evidence type="ECO:0000259" key="13">
    <source>
        <dbReference type="Pfam" id="PF00905"/>
    </source>
</evidence>
<feature type="domain" description="Penicillin-binding protein transpeptidase" evidence="13">
    <location>
        <begin position="855"/>
        <end position="946"/>
    </location>
</feature>
<keyword evidence="7" id="KW-0808">Transferase</keyword>
<dbReference type="Proteomes" id="UP000663814">
    <property type="component" value="Unassembled WGS sequence"/>
</dbReference>